<dbReference type="AlphaFoldDB" id="A0A0F8ZL59"/>
<name>A0A0F8ZL59_9ZZZZ</name>
<dbReference type="EMBL" id="LAZR01047292">
    <property type="protein sequence ID" value="KKK94553.1"/>
    <property type="molecule type" value="Genomic_DNA"/>
</dbReference>
<reference evidence="1" key="1">
    <citation type="journal article" date="2015" name="Nature">
        <title>Complex archaea that bridge the gap between prokaryotes and eukaryotes.</title>
        <authorList>
            <person name="Spang A."/>
            <person name="Saw J.H."/>
            <person name="Jorgensen S.L."/>
            <person name="Zaremba-Niedzwiedzka K."/>
            <person name="Martijn J."/>
            <person name="Lind A.E."/>
            <person name="van Eijk R."/>
            <person name="Schleper C."/>
            <person name="Guy L."/>
            <person name="Ettema T.J."/>
        </authorList>
    </citation>
    <scope>NUCLEOTIDE SEQUENCE</scope>
</reference>
<evidence type="ECO:0000313" key="1">
    <source>
        <dbReference type="EMBL" id="KKK94553.1"/>
    </source>
</evidence>
<comment type="caution">
    <text evidence="1">The sequence shown here is derived from an EMBL/GenBank/DDBJ whole genome shotgun (WGS) entry which is preliminary data.</text>
</comment>
<proteinExistence type="predicted"/>
<accession>A0A0F8ZL59</accession>
<sequence length="31" mass="3820">MNLNLKHKTYVEDSADLEMDLWREQKELQKN</sequence>
<gene>
    <name evidence="1" type="ORF">LCGC14_2681670</name>
</gene>
<protein>
    <submittedName>
        <fullName evidence="1">Uncharacterized protein</fullName>
    </submittedName>
</protein>
<organism evidence="1">
    <name type="scientific">marine sediment metagenome</name>
    <dbReference type="NCBI Taxonomy" id="412755"/>
    <lineage>
        <taxon>unclassified sequences</taxon>
        <taxon>metagenomes</taxon>
        <taxon>ecological metagenomes</taxon>
    </lineage>
</organism>